<evidence type="ECO:0000256" key="3">
    <source>
        <dbReference type="ARBA" id="ARBA00023163"/>
    </source>
</evidence>
<evidence type="ECO:0000256" key="1">
    <source>
        <dbReference type="ARBA" id="ARBA00023015"/>
    </source>
</evidence>
<sequence>MPRHLTYREIADDLAERISVGDYAPESKLPSYTELGRLYDVSYATIHRAVRILRERGIVYGESGRGVFVSEAESKGSTATS</sequence>
<dbReference type="PROSITE" id="PS50949">
    <property type="entry name" value="HTH_GNTR"/>
    <property type="match status" value="1"/>
</dbReference>
<evidence type="ECO:0000313" key="6">
    <source>
        <dbReference type="Proteomes" id="UP000242415"/>
    </source>
</evidence>
<dbReference type="CDD" id="cd07377">
    <property type="entry name" value="WHTH_GntR"/>
    <property type="match status" value="1"/>
</dbReference>
<dbReference type="Proteomes" id="UP000242415">
    <property type="component" value="Unassembled WGS sequence"/>
</dbReference>
<keyword evidence="1" id="KW-0805">Transcription regulation</keyword>
<dbReference type="EMBL" id="FNPH01000003">
    <property type="protein sequence ID" value="SDY80111.1"/>
    <property type="molecule type" value="Genomic_DNA"/>
</dbReference>
<dbReference type="PANTHER" id="PTHR44846:SF17">
    <property type="entry name" value="GNTR-FAMILY TRANSCRIPTIONAL REGULATOR"/>
    <property type="match status" value="1"/>
</dbReference>
<feature type="domain" description="HTH gntR-type" evidence="4">
    <location>
        <begin position="4"/>
        <end position="72"/>
    </location>
</feature>
<dbReference type="InterPro" id="IPR000524">
    <property type="entry name" value="Tscrpt_reg_HTH_GntR"/>
</dbReference>
<reference evidence="6" key="1">
    <citation type="submission" date="2016-10" db="EMBL/GenBank/DDBJ databases">
        <authorList>
            <person name="Varghese N."/>
            <person name="Submissions S."/>
        </authorList>
    </citation>
    <scope>NUCLEOTIDE SEQUENCE [LARGE SCALE GENOMIC DNA]</scope>
    <source>
        <strain evidence="6">DSM 45245</strain>
    </source>
</reference>
<keyword evidence="3" id="KW-0804">Transcription</keyword>
<accession>A0A1H3MTV3</accession>
<dbReference type="OrthoDB" id="3207674at2"/>
<dbReference type="AlphaFoldDB" id="A0A1H3MTV3"/>
<evidence type="ECO:0000259" key="4">
    <source>
        <dbReference type="PROSITE" id="PS50949"/>
    </source>
</evidence>
<dbReference type="InterPro" id="IPR036390">
    <property type="entry name" value="WH_DNA-bd_sf"/>
</dbReference>
<dbReference type="InterPro" id="IPR036388">
    <property type="entry name" value="WH-like_DNA-bd_sf"/>
</dbReference>
<dbReference type="PANTHER" id="PTHR44846">
    <property type="entry name" value="MANNOSYL-D-GLYCERATE TRANSPORT/METABOLISM SYSTEM REPRESSOR MNGR-RELATED"/>
    <property type="match status" value="1"/>
</dbReference>
<dbReference type="RefSeq" id="WP_091555551.1">
    <property type="nucleotide sequence ID" value="NZ_FNPH01000003.1"/>
</dbReference>
<dbReference type="GO" id="GO:0003677">
    <property type="term" value="F:DNA binding"/>
    <property type="evidence" value="ECO:0007669"/>
    <property type="project" value="UniProtKB-KW"/>
</dbReference>
<protein>
    <submittedName>
        <fullName evidence="5">GntR family transcriptional regulator</fullName>
    </submittedName>
</protein>
<keyword evidence="6" id="KW-1185">Reference proteome</keyword>
<organism evidence="5 6">
    <name type="scientific">Micromonospora pattaloongensis</name>
    <dbReference type="NCBI Taxonomy" id="405436"/>
    <lineage>
        <taxon>Bacteria</taxon>
        <taxon>Bacillati</taxon>
        <taxon>Actinomycetota</taxon>
        <taxon>Actinomycetes</taxon>
        <taxon>Micromonosporales</taxon>
        <taxon>Micromonosporaceae</taxon>
        <taxon>Micromonospora</taxon>
    </lineage>
</organism>
<dbReference type="Pfam" id="PF00392">
    <property type="entry name" value="GntR"/>
    <property type="match status" value="1"/>
</dbReference>
<dbReference type="InterPro" id="IPR050679">
    <property type="entry name" value="Bact_HTH_transcr_reg"/>
</dbReference>
<evidence type="ECO:0000256" key="2">
    <source>
        <dbReference type="ARBA" id="ARBA00023125"/>
    </source>
</evidence>
<proteinExistence type="predicted"/>
<dbReference type="STRING" id="405436.SAMN05444365_103522"/>
<dbReference type="Gene3D" id="1.10.10.10">
    <property type="entry name" value="Winged helix-like DNA-binding domain superfamily/Winged helix DNA-binding domain"/>
    <property type="match status" value="1"/>
</dbReference>
<dbReference type="GO" id="GO:0003700">
    <property type="term" value="F:DNA-binding transcription factor activity"/>
    <property type="evidence" value="ECO:0007669"/>
    <property type="project" value="InterPro"/>
</dbReference>
<gene>
    <name evidence="5" type="ORF">SAMN05444365_103522</name>
</gene>
<keyword evidence="2" id="KW-0238">DNA-binding</keyword>
<dbReference type="SMART" id="SM00345">
    <property type="entry name" value="HTH_GNTR"/>
    <property type="match status" value="1"/>
</dbReference>
<dbReference type="SUPFAM" id="SSF46785">
    <property type="entry name" value="Winged helix' DNA-binding domain"/>
    <property type="match status" value="1"/>
</dbReference>
<evidence type="ECO:0000313" key="5">
    <source>
        <dbReference type="EMBL" id="SDY80111.1"/>
    </source>
</evidence>
<name>A0A1H3MTV3_9ACTN</name>
<dbReference type="GO" id="GO:0045892">
    <property type="term" value="P:negative regulation of DNA-templated transcription"/>
    <property type="evidence" value="ECO:0007669"/>
    <property type="project" value="TreeGrafter"/>
</dbReference>